<evidence type="ECO:0000256" key="2">
    <source>
        <dbReference type="ARBA" id="ARBA00001966"/>
    </source>
</evidence>
<reference evidence="12" key="1">
    <citation type="journal article" date="2021" name="PeerJ">
        <title>Extensive microbial diversity within the chicken gut microbiome revealed by metagenomics and culture.</title>
        <authorList>
            <person name="Gilroy R."/>
            <person name="Ravi A."/>
            <person name="Getino M."/>
            <person name="Pursley I."/>
            <person name="Horton D.L."/>
            <person name="Alikhan N.F."/>
            <person name="Baker D."/>
            <person name="Gharbi K."/>
            <person name="Hall N."/>
            <person name="Watson M."/>
            <person name="Adriaenssens E.M."/>
            <person name="Foster-Nyarko E."/>
            <person name="Jarju S."/>
            <person name="Secka A."/>
            <person name="Antonio M."/>
            <person name="Oren A."/>
            <person name="Chaudhuri R.R."/>
            <person name="La Ragione R."/>
            <person name="Hildebrand F."/>
            <person name="Pallen M.J."/>
        </authorList>
    </citation>
    <scope>NUCLEOTIDE SEQUENCE</scope>
    <source>
        <strain evidence="12">CHK186-16707</strain>
    </source>
</reference>
<dbReference type="SUPFAM" id="SSF51395">
    <property type="entry name" value="FMN-linked oxidoreductases"/>
    <property type="match status" value="1"/>
</dbReference>
<proteinExistence type="inferred from homology"/>
<comment type="caution">
    <text evidence="12">The sequence shown here is derived from an EMBL/GenBank/DDBJ whole genome shotgun (WGS) entry which is preliminary data.</text>
</comment>
<dbReference type="SUPFAM" id="SSF51905">
    <property type="entry name" value="FAD/NAD(P)-binding domain"/>
    <property type="match status" value="1"/>
</dbReference>
<dbReference type="Proteomes" id="UP000824225">
    <property type="component" value="Unassembled WGS sequence"/>
</dbReference>
<feature type="domain" description="FAD/NAD(P)-binding" evidence="11">
    <location>
        <begin position="401"/>
        <end position="617"/>
    </location>
</feature>
<dbReference type="GO" id="GO:0016491">
    <property type="term" value="F:oxidoreductase activity"/>
    <property type="evidence" value="ECO:0007669"/>
    <property type="project" value="UniProtKB-KW"/>
</dbReference>
<comment type="similarity">
    <text evidence="3">In the N-terminal section; belongs to the NADH:flavin oxidoreductase/NADH oxidase family.</text>
</comment>
<evidence type="ECO:0000259" key="10">
    <source>
        <dbReference type="Pfam" id="PF00724"/>
    </source>
</evidence>
<evidence type="ECO:0000256" key="1">
    <source>
        <dbReference type="ARBA" id="ARBA00001917"/>
    </source>
</evidence>
<keyword evidence="4" id="KW-0285">Flavoprotein</keyword>
<evidence type="ECO:0000256" key="8">
    <source>
        <dbReference type="ARBA" id="ARBA00023004"/>
    </source>
</evidence>
<dbReference type="Gene3D" id="3.20.20.70">
    <property type="entry name" value="Aldolase class I"/>
    <property type="match status" value="1"/>
</dbReference>
<evidence type="ECO:0000256" key="6">
    <source>
        <dbReference type="ARBA" id="ARBA00022723"/>
    </source>
</evidence>
<organism evidence="12 13">
    <name type="scientific">Candidatus Mailhella merdigallinarum</name>
    <dbReference type="NCBI Taxonomy" id="2838658"/>
    <lineage>
        <taxon>Bacteria</taxon>
        <taxon>Pseudomonadati</taxon>
        <taxon>Thermodesulfobacteriota</taxon>
        <taxon>Desulfovibrionia</taxon>
        <taxon>Desulfovibrionales</taxon>
        <taxon>Desulfovibrionaceae</taxon>
        <taxon>Mailhella</taxon>
    </lineage>
</organism>
<protein>
    <submittedName>
        <fullName evidence="12">NAD(P)/FAD-dependent oxidoreductase</fullName>
    </submittedName>
</protein>
<keyword evidence="5" id="KW-0288">FMN</keyword>
<dbReference type="Pfam" id="PF00724">
    <property type="entry name" value="Oxidored_FMN"/>
    <property type="match status" value="1"/>
</dbReference>
<dbReference type="CDD" id="cd02803">
    <property type="entry name" value="OYE_like_FMN_family"/>
    <property type="match status" value="1"/>
</dbReference>
<dbReference type="Pfam" id="PF07992">
    <property type="entry name" value="Pyr_redox_2"/>
    <property type="match status" value="1"/>
</dbReference>
<evidence type="ECO:0000256" key="4">
    <source>
        <dbReference type="ARBA" id="ARBA00022630"/>
    </source>
</evidence>
<dbReference type="PANTHER" id="PTHR42917:SF2">
    <property type="entry name" value="2,4-DIENOYL-COA REDUCTASE [(2E)-ENOYL-COA-PRODUCING]"/>
    <property type="match status" value="1"/>
</dbReference>
<dbReference type="GO" id="GO:0010181">
    <property type="term" value="F:FMN binding"/>
    <property type="evidence" value="ECO:0007669"/>
    <property type="project" value="InterPro"/>
</dbReference>
<name>A0A9D2HEF3_9BACT</name>
<dbReference type="AlphaFoldDB" id="A0A9D2HEF3"/>
<feature type="domain" description="NADH:flavin oxidoreductase/NADH oxidase N-terminal" evidence="10">
    <location>
        <begin position="12"/>
        <end position="343"/>
    </location>
</feature>
<dbReference type="InterPro" id="IPR051793">
    <property type="entry name" value="NADH:flavin_oxidoreductase"/>
</dbReference>
<keyword evidence="6" id="KW-0479">Metal-binding</keyword>
<dbReference type="Gene3D" id="3.40.50.720">
    <property type="entry name" value="NAD(P)-binding Rossmann-like Domain"/>
    <property type="match status" value="1"/>
</dbReference>
<evidence type="ECO:0000256" key="7">
    <source>
        <dbReference type="ARBA" id="ARBA00023002"/>
    </source>
</evidence>
<dbReference type="Gene3D" id="3.50.50.60">
    <property type="entry name" value="FAD/NAD(P)-binding domain"/>
    <property type="match status" value="1"/>
</dbReference>
<keyword evidence="9" id="KW-0411">Iron-sulfur</keyword>
<keyword evidence="8" id="KW-0408">Iron</keyword>
<sequence>MKPIYKEKYPHLFQPMYAGKNKVRFNNRALVGPMGSGATGGGEDSDGRINTFGIDFWMRYIQGGFSSVALPMEVPMEGSHEHMFNLNPKTCNQMNFQRLQRAVHAFNGKTFVEFMHGGPYMRDGFKKISADDEPHLGAVAATREELEEIAAMFGEYAHWAQIANFDGIMLHYGHGWLFNYFLSPLTNHRTDEFGGSIENRCRFPLMVIKAIRETVGDSMLIELRMNGNDEAEGGITPEECAEQVKIFEPYIDMVHITCGHRVDAMTRPKQCPTGFDRTAHNAYASEIVKKSGVKIPVGTIGGIYDPAVAEEVLARGQADYVLMSRSAMADPEIIRKAKEGREDDIRPCLRCNYCMDHGRRVAISKDLHLLAYPSYDRHCMVNPLQFQSAQKLRIPPAERSKKVAVVGGGVAGMEAAISCAMRGHSVVLYEKTDRLGGQALLSDPMWFKKEMKKFHEYLEHQVKKRPAITVVYNTEATPEIIEQNDFDAVIVAVGAEQIVPRIPGVEKAKMSFDVFGHEEIVGKKVVIIGGGAIGVELGIHLNGLGRECTVVEMGEFIAAKAQLTERTAYLNAIRDYKVETMVNARCTEITDKGAQVETPEGTKFLDADTVIIAVGTKSLEAERDRFIDTAFDVINVGDCICASSIVHAVHSGFDAGLTL</sequence>
<evidence type="ECO:0000313" key="13">
    <source>
        <dbReference type="Proteomes" id="UP000824225"/>
    </source>
</evidence>
<evidence type="ECO:0000256" key="9">
    <source>
        <dbReference type="ARBA" id="ARBA00023014"/>
    </source>
</evidence>
<dbReference type="PRINTS" id="PR00469">
    <property type="entry name" value="PNDRDTASEII"/>
</dbReference>
<dbReference type="PRINTS" id="PR00368">
    <property type="entry name" value="FADPNR"/>
</dbReference>
<comment type="cofactor">
    <cofactor evidence="1">
        <name>FMN</name>
        <dbReference type="ChEBI" id="CHEBI:58210"/>
    </cofactor>
</comment>
<dbReference type="PANTHER" id="PTHR42917">
    <property type="entry name" value="2,4-DIENOYL-COA REDUCTASE"/>
    <property type="match status" value="1"/>
</dbReference>
<dbReference type="InterPro" id="IPR001155">
    <property type="entry name" value="OxRdtase_FMN_N"/>
</dbReference>
<evidence type="ECO:0000313" key="12">
    <source>
        <dbReference type="EMBL" id="HJA08681.1"/>
    </source>
</evidence>
<evidence type="ECO:0000256" key="3">
    <source>
        <dbReference type="ARBA" id="ARBA00011048"/>
    </source>
</evidence>
<accession>A0A9D2HEF3</accession>
<dbReference type="EMBL" id="DXAN01000020">
    <property type="protein sequence ID" value="HJA08681.1"/>
    <property type="molecule type" value="Genomic_DNA"/>
</dbReference>
<dbReference type="InterPro" id="IPR036188">
    <property type="entry name" value="FAD/NAD-bd_sf"/>
</dbReference>
<evidence type="ECO:0000256" key="5">
    <source>
        <dbReference type="ARBA" id="ARBA00022643"/>
    </source>
</evidence>
<dbReference type="InterPro" id="IPR013785">
    <property type="entry name" value="Aldolase_TIM"/>
</dbReference>
<keyword evidence="7" id="KW-0560">Oxidoreductase</keyword>
<dbReference type="GO" id="GO:0046872">
    <property type="term" value="F:metal ion binding"/>
    <property type="evidence" value="ECO:0007669"/>
    <property type="project" value="UniProtKB-KW"/>
</dbReference>
<evidence type="ECO:0000259" key="11">
    <source>
        <dbReference type="Pfam" id="PF07992"/>
    </source>
</evidence>
<dbReference type="GO" id="GO:0051536">
    <property type="term" value="F:iron-sulfur cluster binding"/>
    <property type="evidence" value="ECO:0007669"/>
    <property type="project" value="UniProtKB-KW"/>
</dbReference>
<dbReference type="InterPro" id="IPR023753">
    <property type="entry name" value="FAD/NAD-binding_dom"/>
</dbReference>
<gene>
    <name evidence="12" type="ORF">H9962_05775</name>
</gene>
<reference evidence="12" key="2">
    <citation type="submission" date="2021-04" db="EMBL/GenBank/DDBJ databases">
        <authorList>
            <person name="Gilroy R."/>
        </authorList>
    </citation>
    <scope>NUCLEOTIDE SEQUENCE</scope>
    <source>
        <strain evidence="12">CHK186-16707</strain>
    </source>
</reference>
<comment type="cofactor">
    <cofactor evidence="2">
        <name>[4Fe-4S] cluster</name>
        <dbReference type="ChEBI" id="CHEBI:49883"/>
    </cofactor>
</comment>